<reference evidence="1" key="1">
    <citation type="submission" date="2014-09" db="EMBL/GenBank/DDBJ databases">
        <authorList>
            <person name="Magalhaes I.L.F."/>
            <person name="Oliveira U."/>
            <person name="Santos F.R."/>
            <person name="Vidigal T.H.D.A."/>
            <person name="Brescovit A.D."/>
            <person name="Santos A.J."/>
        </authorList>
    </citation>
    <scope>NUCLEOTIDE SEQUENCE</scope>
    <source>
        <tissue evidence="1">Shoot tissue taken approximately 20 cm above the soil surface</tissue>
    </source>
</reference>
<dbReference type="EMBL" id="GBRH01230551">
    <property type="protein sequence ID" value="JAD67344.1"/>
    <property type="molecule type" value="Transcribed_RNA"/>
</dbReference>
<sequence length="54" mass="6030">MHLKFNETSNTITGVLASPYAYPTSIGHTSIAYSLLETPKQVIFILNQDFTNIQ</sequence>
<protein>
    <submittedName>
        <fullName evidence="1">Uncharacterized protein</fullName>
    </submittedName>
</protein>
<dbReference type="EMBL" id="GBRH01256712">
    <property type="protein sequence ID" value="JAD41183.1"/>
    <property type="molecule type" value="Transcribed_RNA"/>
</dbReference>
<accession>A0A0A9BTG4</accession>
<organism evidence="1">
    <name type="scientific">Arundo donax</name>
    <name type="common">Giant reed</name>
    <name type="synonym">Donax arundinaceus</name>
    <dbReference type="NCBI Taxonomy" id="35708"/>
    <lineage>
        <taxon>Eukaryota</taxon>
        <taxon>Viridiplantae</taxon>
        <taxon>Streptophyta</taxon>
        <taxon>Embryophyta</taxon>
        <taxon>Tracheophyta</taxon>
        <taxon>Spermatophyta</taxon>
        <taxon>Magnoliopsida</taxon>
        <taxon>Liliopsida</taxon>
        <taxon>Poales</taxon>
        <taxon>Poaceae</taxon>
        <taxon>PACMAD clade</taxon>
        <taxon>Arundinoideae</taxon>
        <taxon>Arundineae</taxon>
        <taxon>Arundo</taxon>
    </lineage>
</organism>
<name>A0A0A9BTG4_ARUDO</name>
<proteinExistence type="predicted"/>
<dbReference type="AlphaFoldDB" id="A0A0A9BTG4"/>
<reference evidence="1" key="2">
    <citation type="journal article" date="2015" name="Data Brief">
        <title>Shoot transcriptome of the giant reed, Arundo donax.</title>
        <authorList>
            <person name="Barrero R.A."/>
            <person name="Guerrero F.D."/>
            <person name="Moolhuijzen P."/>
            <person name="Goolsby J.A."/>
            <person name="Tidwell J."/>
            <person name="Bellgard S.E."/>
            <person name="Bellgard M.I."/>
        </authorList>
    </citation>
    <scope>NUCLEOTIDE SEQUENCE</scope>
    <source>
        <tissue evidence="1">Shoot tissue taken approximately 20 cm above the soil surface</tissue>
    </source>
</reference>
<evidence type="ECO:0000313" key="1">
    <source>
        <dbReference type="EMBL" id="JAD67344.1"/>
    </source>
</evidence>